<name>A0A7W9W581_ARMRO</name>
<evidence type="ECO:0000313" key="2">
    <source>
        <dbReference type="EMBL" id="MBB6048781.1"/>
    </source>
</evidence>
<organism evidence="2 3">
    <name type="scientific">Armatimonas rosea</name>
    <dbReference type="NCBI Taxonomy" id="685828"/>
    <lineage>
        <taxon>Bacteria</taxon>
        <taxon>Bacillati</taxon>
        <taxon>Armatimonadota</taxon>
        <taxon>Armatimonadia</taxon>
        <taxon>Armatimonadales</taxon>
        <taxon>Armatimonadaceae</taxon>
        <taxon>Armatimonas</taxon>
    </lineage>
</organism>
<keyword evidence="1" id="KW-0812">Transmembrane</keyword>
<sequence>MNKAWLWWGALLAWCFAACFVASDPTSFLSSIVVAGVGLVLALAWLVRLVVALRSASEQRGQLGLEAVVGLAVVGMCYVEIPSMVRFRLSAPALTAYAKEQLANPQGSQTAVRIGLYTFHSVVVEKAKNEVHLDLGGRFFDRVSFVYAHKMPKDAGSYTRLYDNWYQRIEGW</sequence>
<reference evidence="2 3" key="1">
    <citation type="submission" date="2020-08" db="EMBL/GenBank/DDBJ databases">
        <title>Genomic Encyclopedia of Type Strains, Phase IV (KMG-IV): sequencing the most valuable type-strain genomes for metagenomic binning, comparative biology and taxonomic classification.</title>
        <authorList>
            <person name="Goeker M."/>
        </authorList>
    </citation>
    <scope>NUCLEOTIDE SEQUENCE [LARGE SCALE GENOMIC DNA]</scope>
    <source>
        <strain evidence="2 3">DSM 23562</strain>
    </source>
</reference>
<gene>
    <name evidence="2" type="ORF">HNQ39_000543</name>
</gene>
<evidence type="ECO:0000313" key="3">
    <source>
        <dbReference type="Proteomes" id="UP000520814"/>
    </source>
</evidence>
<dbReference type="RefSeq" id="WP_184192412.1">
    <property type="nucleotide sequence ID" value="NZ_JACHGW010000001.1"/>
</dbReference>
<keyword evidence="3" id="KW-1185">Reference proteome</keyword>
<proteinExistence type="predicted"/>
<feature type="transmembrane region" description="Helical" evidence="1">
    <location>
        <begin position="63"/>
        <end position="81"/>
    </location>
</feature>
<dbReference type="Proteomes" id="UP000520814">
    <property type="component" value="Unassembled WGS sequence"/>
</dbReference>
<protein>
    <submittedName>
        <fullName evidence="2">Uncharacterized protein</fullName>
    </submittedName>
</protein>
<feature type="transmembrane region" description="Helical" evidence="1">
    <location>
        <begin position="27"/>
        <end position="51"/>
    </location>
</feature>
<dbReference type="EMBL" id="JACHGW010000001">
    <property type="protein sequence ID" value="MBB6048781.1"/>
    <property type="molecule type" value="Genomic_DNA"/>
</dbReference>
<accession>A0A7W9W581</accession>
<keyword evidence="1" id="KW-1133">Transmembrane helix</keyword>
<dbReference type="AlphaFoldDB" id="A0A7W9W581"/>
<comment type="caution">
    <text evidence="2">The sequence shown here is derived from an EMBL/GenBank/DDBJ whole genome shotgun (WGS) entry which is preliminary data.</text>
</comment>
<evidence type="ECO:0000256" key="1">
    <source>
        <dbReference type="SAM" id="Phobius"/>
    </source>
</evidence>
<keyword evidence="1" id="KW-0472">Membrane</keyword>